<keyword evidence="1" id="KW-0347">Helicase</keyword>
<keyword evidence="1" id="KW-0547">Nucleotide-binding</keyword>
<dbReference type="AlphaFoldDB" id="A0A8X6FA95"/>
<accession>A0A8X6FA95</accession>
<gene>
    <name evidence="1" type="primary">pif1_140</name>
    <name evidence="1" type="ORF">TNCT_148411</name>
</gene>
<sequence>MQGSAEDYGVIYLGRKLFRAGEACVAFSRVKSLDGLFIEELDCSKLTGKVLCNNEAFQEMNRMKNCRPPSAS</sequence>
<organism evidence="1 2">
    <name type="scientific">Trichonephila clavata</name>
    <name type="common">Joro spider</name>
    <name type="synonym">Nephila clavata</name>
    <dbReference type="NCBI Taxonomy" id="2740835"/>
    <lineage>
        <taxon>Eukaryota</taxon>
        <taxon>Metazoa</taxon>
        <taxon>Ecdysozoa</taxon>
        <taxon>Arthropoda</taxon>
        <taxon>Chelicerata</taxon>
        <taxon>Arachnida</taxon>
        <taxon>Araneae</taxon>
        <taxon>Araneomorphae</taxon>
        <taxon>Entelegynae</taxon>
        <taxon>Araneoidea</taxon>
        <taxon>Nephilidae</taxon>
        <taxon>Trichonephila</taxon>
    </lineage>
</organism>
<evidence type="ECO:0000313" key="1">
    <source>
        <dbReference type="EMBL" id="GFQ74963.1"/>
    </source>
</evidence>
<keyword evidence="1" id="KW-0067">ATP-binding</keyword>
<keyword evidence="1" id="KW-0378">Hydrolase</keyword>
<proteinExistence type="predicted"/>
<dbReference type="EMBL" id="BMAO01001647">
    <property type="protein sequence ID" value="GFQ74963.1"/>
    <property type="molecule type" value="Genomic_DNA"/>
</dbReference>
<name>A0A8X6FA95_TRICU</name>
<reference evidence="1" key="1">
    <citation type="submission" date="2020-07" db="EMBL/GenBank/DDBJ databases">
        <title>Multicomponent nature underlies the extraordinary mechanical properties of spider dragline silk.</title>
        <authorList>
            <person name="Kono N."/>
            <person name="Nakamura H."/>
            <person name="Mori M."/>
            <person name="Yoshida Y."/>
            <person name="Ohtoshi R."/>
            <person name="Malay A.D."/>
            <person name="Moran D.A.P."/>
            <person name="Tomita M."/>
            <person name="Numata K."/>
            <person name="Arakawa K."/>
        </authorList>
    </citation>
    <scope>NUCLEOTIDE SEQUENCE</scope>
</reference>
<dbReference type="GO" id="GO:0004386">
    <property type="term" value="F:helicase activity"/>
    <property type="evidence" value="ECO:0007669"/>
    <property type="project" value="UniProtKB-KW"/>
</dbReference>
<comment type="caution">
    <text evidence="1">The sequence shown here is derived from an EMBL/GenBank/DDBJ whole genome shotgun (WGS) entry which is preliminary data.</text>
</comment>
<evidence type="ECO:0000313" key="2">
    <source>
        <dbReference type="Proteomes" id="UP000887116"/>
    </source>
</evidence>
<dbReference type="Proteomes" id="UP000887116">
    <property type="component" value="Unassembled WGS sequence"/>
</dbReference>
<dbReference type="OrthoDB" id="6423486at2759"/>
<keyword evidence="2" id="KW-1185">Reference proteome</keyword>
<protein>
    <submittedName>
        <fullName evidence="1">ATP-dependent DNA helicase</fullName>
    </submittedName>
</protein>